<evidence type="ECO:0000256" key="9">
    <source>
        <dbReference type="ARBA" id="ARBA00023170"/>
    </source>
</evidence>
<dbReference type="CDD" id="cd01347">
    <property type="entry name" value="ligand_gated_channel"/>
    <property type="match status" value="1"/>
</dbReference>
<feature type="chain" id="PRO_5047489883" evidence="14">
    <location>
        <begin position="28"/>
        <end position="744"/>
    </location>
</feature>
<evidence type="ECO:0000256" key="4">
    <source>
        <dbReference type="ARBA" id="ARBA00022452"/>
    </source>
</evidence>
<comment type="caution">
    <text evidence="17">The sequence shown here is derived from an EMBL/GenBank/DDBJ whole genome shotgun (WGS) entry which is preliminary data.</text>
</comment>
<organism evidence="17 18">
    <name type="scientific">Mesorhizobium liriopis</name>
    <dbReference type="NCBI Taxonomy" id="2953882"/>
    <lineage>
        <taxon>Bacteria</taxon>
        <taxon>Pseudomonadati</taxon>
        <taxon>Pseudomonadota</taxon>
        <taxon>Alphaproteobacteria</taxon>
        <taxon>Hyphomicrobiales</taxon>
        <taxon>Phyllobacteriaceae</taxon>
        <taxon>Mesorhizobium</taxon>
    </lineage>
</organism>
<protein>
    <submittedName>
        <fullName evidence="17">TonB-dependent hemoglobin/transferrin/lactoferrin family receptor</fullName>
    </submittedName>
</protein>
<dbReference type="InterPro" id="IPR000531">
    <property type="entry name" value="Beta-barrel_TonB"/>
</dbReference>
<evidence type="ECO:0000256" key="14">
    <source>
        <dbReference type="SAM" id="SignalP"/>
    </source>
</evidence>
<dbReference type="InterPro" id="IPR036942">
    <property type="entry name" value="Beta-barrel_TonB_sf"/>
</dbReference>
<proteinExistence type="inferred from homology"/>
<feature type="domain" description="TonB-dependent receptor plug" evidence="16">
    <location>
        <begin position="57"/>
        <end position="158"/>
    </location>
</feature>
<keyword evidence="6 14" id="KW-0732">Signal</keyword>
<dbReference type="Pfam" id="PF00593">
    <property type="entry name" value="TonB_dep_Rec_b-barrel"/>
    <property type="match status" value="1"/>
</dbReference>
<name>A0ABT1C9Q4_9HYPH</name>
<dbReference type="PANTHER" id="PTHR30069:SF29">
    <property type="entry name" value="HEMOGLOBIN AND HEMOGLOBIN-HAPTOGLOBIN-BINDING PROTEIN 1-RELATED"/>
    <property type="match status" value="1"/>
</dbReference>
<evidence type="ECO:0000256" key="6">
    <source>
        <dbReference type="ARBA" id="ARBA00022729"/>
    </source>
</evidence>
<dbReference type="PROSITE" id="PS52016">
    <property type="entry name" value="TONB_DEPENDENT_REC_3"/>
    <property type="match status" value="1"/>
</dbReference>
<evidence type="ECO:0000256" key="8">
    <source>
        <dbReference type="ARBA" id="ARBA00023136"/>
    </source>
</evidence>
<dbReference type="NCBIfam" id="TIGR01786">
    <property type="entry name" value="TonB-hemlactrns"/>
    <property type="match status" value="1"/>
</dbReference>
<dbReference type="SUPFAM" id="SSF56935">
    <property type="entry name" value="Porins"/>
    <property type="match status" value="1"/>
</dbReference>
<dbReference type="InterPro" id="IPR039426">
    <property type="entry name" value="TonB-dep_rcpt-like"/>
</dbReference>
<evidence type="ECO:0000256" key="1">
    <source>
        <dbReference type="ARBA" id="ARBA00004571"/>
    </source>
</evidence>
<keyword evidence="5 11" id="KW-0812">Transmembrane</keyword>
<dbReference type="Gene3D" id="2.40.170.20">
    <property type="entry name" value="TonB-dependent receptor, beta-barrel domain"/>
    <property type="match status" value="1"/>
</dbReference>
<dbReference type="EMBL" id="JAMXQS010000008">
    <property type="protein sequence ID" value="MCO6051574.1"/>
    <property type="molecule type" value="Genomic_DNA"/>
</dbReference>
<dbReference type="RefSeq" id="WP_252821265.1">
    <property type="nucleotide sequence ID" value="NZ_JAMXQS010000008.1"/>
</dbReference>
<feature type="domain" description="TonB-dependent receptor-like beta-barrel" evidence="15">
    <location>
        <begin position="267"/>
        <end position="707"/>
    </location>
</feature>
<evidence type="ECO:0000256" key="2">
    <source>
        <dbReference type="ARBA" id="ARBA00009810"/>
    </source>
</evidence>
<evidence type="ECO:0000256" key="10">
    <source>
        <dbReference type="ARBA" id="ARBA00023237"/>
    </source>
</evidence>
<dbReference type="Gene3D" id="2.170.130.10">
    <property type="entry name" value="TonB-dependent receptor, plug domain"/>
    <property type="match status" value="1"/>
</dbReference>
<feature type="region of interest" description="Disordered" evidence="13">
    <location>
        <begin position="462"/>
        <end position="486"/>
    </location>
</feature>
<evidence type="ECO:0000259" key="15">
    <source>
        <dbReference type="Pfam" id="PF00593"/>
    </source>
</evidence>
<keyword evidence="9 17" id="KW-0675">Receptor</keyword>
<dbReference type="Proteomes" id="UP001205906">
    <property type="component" value="Unassembled WGS sequence"/>
</dbReference>
<gene>
    <name evidence="17" type="ORF">NGM99_17450</name>
</gene>
<dbReference type="InterPro" id="IPR010949">
    <property type="entry name" value="TonB_Hb/transfer/lactofer_rcpt"/>
</dbReference>
<dbReference type="InterPro" id="IPR011276">
    <property type="entry name" value="TonB_haem/Hb_rcpt"/>
</dbReference>
<reference evidence="17 18" key="1">
    <citation type="submission" date="2022-06" db="EMBL/GenBank/DDBJ databases">
        <title>Mesorhizobium sp. strain RP14 Genome sequencing and assembly.</title>
        <authorList>
            <person name="Kim I."/>
        </authorList>
    </citation>
    <scope>NUCLEOTIDE SEQUENCE [LARGE SCALE GENOMIC DNA]</scope>
    <source>
        <strain evidence="18">RP14(2022)</strain>
    </source>
</reference>
<evidence type="ECO:0000313" key="17">
    <source>
        <dbReference type="EMBL" id="MCO6051574.1"/>
    </source>
</evidence>
<keyword evidence="8 11" id="KW-0472">Membrane</keyword>
<evidence type="ECO:0000256" key="12">
    <source>
        <dbReference type="RuleBase" id="RU003357"/>
    </source>
</evidence>
<keyword evidence="18" id="KW-1185">Reference proteome</keyword>
<evidence type="ECO:0000256" key="3">
    <source>
        <dbReference type="ARBA" id="ARBA00022448"/>
    </source>
</evidence>
<evidence type="ECO:0000259" key="16">
    <source>
        <dbReference type="Pfam" id="PF07715"/>
    </source>
</evidence>
<accession>A0ABT1C9Q4</accession>
<dbReference type="Pfam" id="PF07715">
    <property type="entry name" value="Plug"/>
    <property type="match status" value="1"/>
</dbReference>
<evidence type="ECO:0000256" key="5">
    <source>
        <dbReference type="ARBA" id="ARBA00022692"/>
    </source>
</evidence>
<evidence type="ECO:0000256" key="13">
    <source>
        <dbReference type="SAM" id="MobiDB-lite"/>
    </source>
</evidence>
<dbReference type="InterPro" id="IPR012910">
    <property type="entry name" value="Plug_dom"/>
</dbReference>
<evidence type="ECO:0000256" key="7">
    <source>
        <dbReference type="ARBA" id="ARBA00023077"/>
    </source>
</evidence>
<keyword evidence="4 11" id="KW-1134">Transmembrane beta strand</keyword>
<feature type="signal peptide" evidence="14">
    <location>
        <begin position="1"/>
        <end position="27"/>
    </location>
</feature>
<keyword evidence="10 11" id="KW-0998">Cell outer membrane</keyword>
<keyword evidence="3 11" id="KW-0813">Transport</keyword>
<comment type="subcellular location">
    <subcellularLocation>
        <location evidence="1 11">Cell outer membrane</location>
        <topology evidence="1 11">Multi-pass membrane protein</topology>
    </subcellularLocation>
</comment>
<comment type="similarity">
    <text evidence="2 11 12">Belongs to the TonB-dependent receptor family.</text>
</comment>
<sequence length="744" mass="80604">MKSRVSRLARFGAGLVLSCAIAAPAFAQTAPNADDDAVLPTVTVEGQKKGTAATQATPTTSRITRDNLDAAQVRDISEINRLDPAVNFSAGNNSINVRGLSGPRVLTTIDGVRVPWIEDGARGLSGGVSSFDFDTLSQIDLVKGADSSVFGSGALGGVVAFRTLNPEDLLLNGKTFGGLSRLSFDSKDKSWSVEQALAARLRDTYFFFQGGYRDGQEIENQGDVGGYGALRTEKEPRDYERQNYLAKVRQHFEGGHVLGLTAESYDRDDDVENRTASQAPGSALPNVPGTYVLGTPRLNDSDKRQRVSLNYEYAPEEGDGLISAADAVVYWQKQDLDSDFSGIRRTTPRGDYSRLTEREETTIGANANAVASFLTGAVSHDVGFGGEIFGSQSGQFSSGQDSCPPPPYPPFNSCNFLHTNQADMPDVDGLTVGAYVQDEMGFYGDRLRLTPGVRFDWYRAEPKDTDGLEDNPSFSGLPDESSDSAVSPKFRAEWDATPGITLFGQYTRGFRAPTPTELYLTYGGPGTYLRIGDAELESETSNGFDIGAIVGDDQRGGSLNLFYNRYENFIDVVTLTAAEAGVPPGTYPLGITAYDNRAKVDIWGAEVSGHWQFDASWRLAASIGAYVGKDRETDEHLNTIPAAKGIFDLGYTAGEWGANAIVTLAAARDKVEDDISRTPGYGLLDLSGWWKPSQVEGMKLTAGVYNVFDKKYYDALDIPDSTTLQKDYFTEPGRTFKASVAYQF</sequence>
<evidence type="ECO:0000313" key="18">
    <source>
        <dbReference type="Proteomes" id="UP001205906"/>
    </source>
</evidence>
<keyword evidence="7 12" id="KW-0798">TonB box</keyword>
<dbReference type="InterPro" id="IPR037066">
    <property type="entry name" value="Plug_dom_sf"/>
</dbReference>
<dbReference type="NCBIfam" id="TIGR01785">
    <property type="entry name" value="TonB-hemin"/>
    <property type="match status" value="1"/>
</dbReference>
<dbReference type="PANTHER" id="PTHR30069">
    <property type="entry name" value="TONB-DEPENDENT OUTER MEMBRANE RECEPTOR"/>
    <property type="match status" value="1"/>
</dbReference>
<evidence type="ECO:0000256" key="11">
    <source>
        <dbReference type="PROSITE-ProRule" id="PRU01360"/>
    </source>
</evidence>